<feature type="transmembrane region" description="Helical" evidence="1">
    <location>
        <begin position="152"/>
        <end position="172"/>
    </location>
</feature>
<feature type="transmembrane region" description="Helical" evidence="1">
    <location>
        <begin position="61"/>
        <end position="82"/>
    </location>
</feature>
<dbReference type="Proteomes" id="UP001432322">
    <property type="component" value="Unassembled WGS sequence"/>
</dbReference>
<organism evidence="2 3">
    <name type="scientific">Pristionchus fissidentatus</name>
    <dbReference type="NCBI Taxonomy" id="1538716"/>
    <lineage>
        <taxon>Eukaryota</taxon>
        <taxon>Metazoa</taxon>
        <taxon>Ecdysozoa</taxon>
        <taxon>Nematoda</taxon>
        <taxon>Chromadorea</taxon>
        <taxon>Rhabditida</taxon>
        <taxon>Rhabditina</taxon>
        <taxon>Diplogasteromorpha</taxon>
        <taxon>Diplogasteroidea</taxon>
        <taxon>Neodiplogasteridae</taxon>
        <taxon>Pristionchus</taxon>
    </lineage>
</organism>
<keyword evidence="3" id="KW-1185">Reference proteome</keyword>
<feature type="non-terminal residue" evidence="2">
    <location>
        <position position="1"/>
    </location>
</feature>
<sequence>NKMLPTSASYSIPDSSYETSSTICFGRFRIKIIARIVALYILLTCILLSSLSFFQYGFREVVFSIVCILFTLHATSLVYGVFLENRTAIVPFLVFQGIGIILCIFAFLSYVLVGLTTDIIKIHHDMNSELRDLYIRHGWDPDNERVRRLGTLTLGIFALINILLQIVCWTTILSHYNSLDPSGYRDRHIRYSKGVITPTNGIAEKDDGF</sequence>
<keyword evidence="1" id="KW-0472">Membrane</keyword>
<feature type="transmembrane region" description="Helical" evidence="1">
    <location>
        <begin position="88"/>
        <end position="113"/>
    </location>
</feature>
<evidence type="ECO:0000313" key="2">
    <source>
        <dbReference type="EMBL" id="GMT33074.1"/>
    </source>
</evidence>
<comment type="caution">
    <text evidence="2">The sequence shown here is derived from an EMBL/GenBank/DDBJ whole genome shotgun (WGS) entry which is preliminary data.</text>
</comment>
<gene>
    <name evidence="2" type="ORF">PFISCL1PPCAC_24371</name>
</gene>
<evidence type="ECO:0000256" key="1">
    <source>
        <dbReference type="SAM" id="Phobius"/>
    </source>
</evidence>
<dbReference type="EMBL" id="BTSY01000006">
    <property type="protein sequence ID" value="GMT33074.1"/>
    <property type="molecule type" value="Genomic_DNA"/>
</dbReference>
<keyword evidence="1" id="KW-1133">Transmembrane helix</keyword>
<proteinExistence type="predicted"/>
<evidence type="ECO:0008006" key="4">
    <source>
        <dbReference type="Google" id="ProtNLM"/>
    </source>
</evidence>
<name>A0AAV5WQV4_9BILA</name>
<evidence type="ECO:0000313" key="3">
    <source>
        <dbReference type="Proteomes" id="UP001432322"/>
    </source>
</evidence>
<reference evidence="2" key="1">
    <citation type="submission" date="2023-10" db="EMBL/GenBank/DDBJ databases">
        <title>Genome assembly of Pristionchus species.</title>
        <authorList>
            <person name="Yoshida K."/>
            <person name="Sommer R.J."/>
        </authorList>
    </citation>
    <scope>NUCLEOTIDE SEQUENCE</scope>
    <source>
        <strain evidence="2">RS5133</strain>
    </source>
</reference>
<keyword evidence="1" id="KW-0812">Transmembrane</keyword>
<feature type="transmembrane region" description="Helical" evidence="1">
    <location>
        <begin position="32"/>
        <end position="54"/>
    </location>
</feature>
<dbReference type="AlphaFoldDB" id="A0AAV5WQV4"/>
<protein>
    <recommendedName>
        <fullName evidence="4">Tetraspannin</fullName>
    </recommendedName>
</protein>
<accession>A0AAV5WQV4</accession>